<dbReference type="EMBL" id="BAAARJ010000007">
    <property type="protein sequence ID" value="GAA2611620.1"/>
    <property type="molecule type" value="Genomic_DNA"/>
</dbReference>
<keyword evidence="2 4" id="KW-0238">DNA-binding</keyword>
<dbReference type="SUPFAM" id="SSF46689">
    <property type="entry name" value="Homeodomain-like"/>
    <property type="match status" value="1"/>
</dbReference>
<keyword evidence="8" id="KW-1185">Reference proteome</keyword>
<feature type="domain" description="HTH tetR-type" evidence="6">
    <location>
        <begin position="35"/>
        <end position="95"/>
    </location>
</feature>
<dbReference type="Gene3D" id="1.10.357.10">
    <property type="entry name" value="Tetracycline Repressor, domain 2"/>
    <property type="match status" value="1"/>
</dbReference>
<evidence type="ECO:0000313" key="7">
    <source>
        <dbReference type="EMBL" id="GAA2611620.1"/>
    </source>
</evidence>
<dbReference type="Gene3D" id="1.10.10.60">
    <property type="entry name" value="Homeodomain-like"/>
    <property type="match status" value="1"/>
</dbReference>
<evidence type="ECO:0000259" key="6">
    <source>
        <dbReference type="PROSITE" id="PS50977"/>
    </source>
</evidence>
<dbReference type="PANTHER" id="PTHR30055:SF151">
    <property type="entry name" value="TRANSCRIPTIONAL REGULATORY PROTEIN"/>
    <property type="match status" value="1"/>
</dbReference>
<dbReference type="Pfam" id="PF02909">
    <property type="entry name" value="TetR_C_1"/>
    <property type="match status" value="1"/>
</dbReference>
<name>A0ABN3Q1B5_9ACTN</name>
<protein>
    <submittedName>
        <fullName evidence="7">TetR/AcrR family transcriptional regulator</fullName>
    </submittedName>
</protein>
<dbReference type="InterPro" id="IPR004111">
    <property type="entry name" value="Repressor_TetR_C"/>
</dbReference>
<dbReference type="RefSeq" id="WP_344565485.1">
    <property type="nucleotide sequence ID" value="NZ_BAAARJ010000007.1"/>
</dbReference>
<reference evidence="7 8" key="1">
    <citation type="journal article" date="2019" name="Int. J. Syst. Evol. Microbiol.">
        <title>The Global Catalogue of Microorganisms (GCM) 10K type strain sequencing project: providing services to taxonomists for standard genome sequencing and annotation.</title>
        <authorList>
            <consortium name="The Broad Institute Genomics Platform"/>
            <consortium name="The Broad Institute Genome Sequencing Center for Infectious Disease"/>
            <person name="Wu L."/>
            <person name="Ma J."/>
        </authorList>
    </citation>
    <scope>NUCLEOTIDE SEQUENCE [LARGE SCALE GENOMIC DNA]</scope>
    <source>
        <strain evidence="7 8">JCM 16373</strain>
    </source>
</reference>
<gene>
    <name evidence="7" type="ORF">GCM10009863_26620</name>
</gene>
<evidence type="ECO:0000256" key="2">
    <source>
        <dbReference type="ARBA" id="ARBA00023125"/>
    </source>
</evidence>
<comment type="caution">
    <text evidence="7">The sequence shown here is derived from an EMBL/GenBank/DDBJ whole genome shotgun (WGS) entry which is preliminary data.</text>
</comment>
<evidence type="ECO:0000256" key="4">
    <source>
        <dbReference type="PROSITE-ProRule" id="PRU00335"/>
    </source>
</evidence>
<evidence type="ECO:0000256" key="3">
    <source>
        <dbReference type="ARBA" id="ARBA00023163"/>
    </source>
</evidence>
<accession>A0ABN3Q1B5</accession>
<evidence type="ECO:0000256" key="1">
    <source>
        <dbReference type="ARBA" id="ARBA00023015"/>
    </source>
</evidence>
<dbReference type="InterPro" id="IPR001647">
    <property type="entry name" value="HTH_TetR"/>
</dbReference>
<organism evidence="7 8">
    <name type="scientific">Streptomyces axinellae</name>
    <dbReference type="NCBI Taxonomy" id="552788"/>
    <lineage>
        <taxon>Bacteria</taxon>
        <taxon>Bacillati</taxon>
        <taxon>Actinomycetota</taxon>
        <taxon>Actinomycetes</taxon>
        <taxon>Kitasatosporales</taxon>
        <taxon>Streptomycetaceae</taxon>
        <taxon>Streptomyces</taxon>
    </lineage>
</organism>
<evidence type="ECO:0000313" key="8">
    <source>
        <dbReference type="Proteomes" id="UP001501447"/>
    </source>
</evidence>
<keyword evidence="3" id="KW-0804">Transcription</keyword>
<dbReference type="PANTHER" id="PTHR30055">
    <property type="entry name" value="HTH-TYPE TRANSCRIPTIONAL REGULATOR RUTR"/>
    <property type="match status" value="1"/>
</dbReference>
<dbReference type="InterPro" id="IPR036271">
    <property type="entry name" value="Tet_transcr_reg_TetR-rel_C_sf"/>
</dbReference>
<proteinExistence type="predicted"/>
<feature type="region of interest" description="Disordered" evidence="5">
    <location>
        <begin position="252"/>
        <end position="297"/>
    </location>
</feature>
<dbReference type="PROSITE" id="PS50977">
    <property type="entry name" value="HTH_TETR_2"/>
    <property type="match status" value="1"/>
</dbReference>
<feature type="DNA-binding region" description="H-T-H motif" evidence="4">
    <location>
        <begin position="58"/>
        <end position="77"/>
    </location>
</feature>
<dbReference type="InterPro" id="IPR050109">
    <property type="entry name" value="HTH-type_TetR-like_transc_reg"/>
</dbReference>
<dbReference type="SUPFAM" id="SSF48498">
    <property type="entry name" value="Tetracyclin repressor-like, C-terminal domain"/>
    <property type="match status" value="1"/>
</dbReference>
<dbReference type="Proteomes" id="UP001501447">
    <property type="component" value="Unassembled WGS sequence"/>
</dbReference>
<dbReference type="InterPro" id="IPR009057">
    <property type="entry name" value="Homeodomain-like_sf"/>
</dbReference>
<evidence type="ECO:0000256" key="5">
    <source>
        <dbReference type="SAM" id="MobiDB-lite"/>
    </source>
</evidence>
<dbReference type="Pfam" id="PF00440">
    <property type="entry name" value="TetR_N"/>
    <property type="match status" value="1"/>
</dbReference>
<keyword evidence="1" id="KW-0805">Transcription regulation</keyword>
<sequence length="297" mass="31304">MSDGSRTSRMRRTSVWLEERPGARRRALGAGHTEGLDRAKITAAAVRLLDAEGPAGFSMRRLAAELGVTAMSVYWYVDRKDDLLELALDAVEGELDVPDAAAEGADWREQVRQSATALRGLLKRHPWASGMLGSFLNVGPSATAFQLGVRRVLLRSGLPGEQADGALTSLFSFVYGHAAVEASWLSRCGEAGVSSEDCLHALRDTLERRPEYAAGGEAVRPLEQRDFGVALECVIVGIEAMARAASAATAAASTAASDTDGASDREGADAPVHTERGAVPKDRPAPVIPAQSAPGDG</sequence>
<feature type="compositionally biased region" description="Basic and acidic residues" evidence="5">
    <location>
        <begin position="262"/>
        <end position="284"/>
    </location>
</feature>